<feature type="chain" id="PRO_5020966347" description="26 kDa periplasmic immunogenic protein" evidence="1">
    <location>
        <begin position="29"/>
        <end position="249"/>
    </location>
</feature>
<organism evidence="2 3">
    <name type="scientific">Tepidamorphus gemmatus</name>
    <dbReference type="NCBI Taxonomy" id="747076"/>
    <lineage>
        <taxon>Bacteria</taxon>
        <taxon>Pseudomonadati</taxon>
        <taxon>Pseudomonadota</taxon>
        <taxon>Alphaproteobacteria</taxon>
        <taxon>Hyphomicrobiales</taxon>
        <taxon>Tepidamorphaceae</taxon>
        <taxon>Tepidamorphus</taxon>
    </lineage>
</organism>
<dbReference type="OrthoDB" id="9813144at2"/>
<feature type="signal peptide" evidence="1">
    <location>
        <begin position="1"/>
        <end position="28"/>
    </location>
</feature>
<keyword evidence="3" id="KW-1185">Reference proteome</keyword>
<evidence type="ECO:0000256" key="1">
    <source>
        <dbReference type="SAM" id="SignalP"/>
    </source>
</evidence>
<dbReference type="PANTHER" id="PTHR34387">
    <property type="entry name" value="SLR1258 PROTEIN"/>
    <property type="match status" value="1"/>
</dbReference>
<comment type="caution">
    <text evidence="2">The sequence shown here is derived from an EMBL/GenBank/DDBJ whole genome shotgun (WGS) entry which is preliminary data.</text>
</comment>
<sequence length="249" mass="26471">MHLPIVLRASLVAGGLALIALMALPARADDNSPRQRPATISLTGTGEIAIIPDEAVISSGVVTEAKTAREALDANNAAMARVTAAIREAGIEARDIQTAGISVTPRYRYPRNDGREESETPRIIGYTVSNTVSVRVRDIAKLGQVMDQVVSVGANRIDGISFVVSDADARLDEARGAAVRDARRKAELYAEAAGVKLGRLVSISEGGGFVPPQPKAEMMMARADATSVPVEIGEERLSIQVNMTWELDQ</sequence>
<proteinExistence type="predicted"/>
<dbReference type="InterPro" id="IPR052022">
    <property type="entry name" value="26kDa_periplasmic_antigen"/>
</dbReference>
<gene>
    <name evidence="2" type="ORF">EDC22_101580</name>
</gene>
<accession>A0A4V2V033</accession>
<dbReference type="InterPro" id="IPR007497">
    <property type="entry name" value="SIMPL/DUF541"/>
</dbReference>
<dbReference type="Proteomes" id="UP000295678">
    <property type="component" value="Unassembled WGS sequence"/>
</dbReference>
<dbReference type="Gene3D" id="3.30.70.2970">
    <property type="entry name" value="Protein of unknown function (DUF541), domain 2"/>
    <property type="match status" value="1"/>
</dbReference>
<dbReference type="EMBL" id="SMAK01000001">
    <property type="protein sequence ID" value="TCT13709.1"/>
    <property type="molecule type" value="Genomic_DNA"/>
</dbReference>
<evidence type="ECO:0000313" key="2">
    <source>
        <dbReference type="EMBL" id="TCT13709.1"/>
    </source>
</evidence>
<protein>
    <recommendedName>
        <fullName evidence="4">26 kDa periplasmic immunogenic protein</fullName>
    </recommendedName>
</protein>
<dbReference type="Pfam" id="PF04402">
    <property type="entry name" value="SIMPL"/>
    <property type="match status" value="1"/>
</dbReference>
<dbReference type="RefSeq" id="WP_132805069.1">
    <property type="nucleotide sequence ID" value="NZ_SMAK01000001.1"/>
</dbReference>
<name>A0A4V2V033_9HYPH</name>
<dbReference type="Gene3D" id="3.30.110.170">
    <property type="entry name" value="Protein of unknown function (DUF541), domain 1"/>
    <property type="match status" value="1"/>
</dbReference>
<dbReference type="PANTHER" id="PTHR34387:SF1">
    <property type="entry name" value="PERIPLASMIC IMMUNOGENIC PROTEIN"/>
    <property type="match status" value="1"/>
</dbReference>
<reference evidence="2 3" key="1">
    <citation type="submission" date="2019-03" db="EMBL/GenBank/DDBJ databases">
        <title>Genomic Encyclopedia of Type Strains, Phase IV (KMG-IV): sequencing the most valuable type-strain genomes for metagenomic binning, comparative biology and taxonomic classification.</title>
        <authorList>
            <person name="Goeker M."/>
        </authorList>
    </citation>
    <scope>NUCLEOTIDE SEQUENCE [LARGE SCALE GENOMIC DNA]</scope>
    <source>
        <strain evidence="2 3">DSM 19345</strain>
    </source>
</reference>
<evidence type="ECO:0008006" key="4">
    <source>
        <dbReference type="Google" id="ProtNLM"/>
    </source>
</evidence>
<evidence type="ECO:0000313" key="3">
    <source>
        <dbReference type="Proteomes" id="UP000295678"/>
    </source>
</evidence>
<dbReference type="GO" id="GO:0006974">
    <property type="term" value="P:DNA damage response"/>
    <property type="evidence" value="ECO:0007669"/>
    <property type="project" value="TreeGrafter"/>
</dbReference>
<dbReference type="AlphaFoldDB" id="A0A4V2V033"/>
<keyword evidence="1" id="KW-0732">Signal</keyword>